<gene>
    <name evidence="7" type="ORF">B0I18_101139</name>
</gene>
<evidence type="ECO:0000313" key="8">
    <source>
        <dbReference type="Proteomes" id="UP000240572"/>
    </source>
</evidence>
<feature type="transmembrane region" description="Helical" evidence="5">
    <location>
        <begin position="167"/>
        <end position="185"/>
    </location>
</feature>
<dbReference type="PANTHER" id="PTHR37422">
    <property type="entry name" value="TEICHURONIC ACID BIOSYNTHESIS PROTEIN TUAE"/>
    <property type="match status" value="1"/>
</dbReference>
<feature type="transmembrane region" description="Helical" evidence="5">
    <location>
        <begin position="67"/>
        <end position="84"/>
    </location>
</feature>
<dbReference type="GO" id="GO:0016020">
    <property type="term" value="C:membrane"/>
    <property type="evidence" value="ECO:0007669"/>
    <property type="project" value="UniProtKB-SubCell"/>
</dbReference>
<dbReference type="RefSeq" id="WP_106520729.1">
    <property type="nucleotide sequence ID" value="NZ_PYGD01000001.1"/>
</dbReference>
<keyword evidence="4 5" id="KW-0472">Membrane</keyword>
<dbReference type="InterPro" id="IPR051533">
    <property type="entry name" value="WaaL-like"/>
</dbReference>
<feature type="domain" description="O-antigen ligase-related" evidence="6">
    <location>
        <begin position="204"/>
        <end position="359"/>
    </location>
</feature>
<name>A0A2P8D9T8_9BACT</name>
<dbReference type="PANTHER" id="PTHR37422:SF13">
    <property type="entry name" value="LIPOPOLYSACCHARIDE BIOSYNTHESIS PROTEIN PA4999-RELATED"/>
    <property type="match status" value="1"/>
</dbReference>
<feature type="transmembrane region" description="Helical" evidence="5">
    <location>
        <begin position="344"/>
        <end position="368"/>
    </location>
</feature>
<evidence type="ECO:0000256" key="4">
    <source>
        <dbReference type="ARBA" id="ARBA00023136"/>
    </source>
</evidence>
<evidence type="ECO:0000259" key="6">
    <source>
        <dbReference type="Pfam" id="PF04932"/>
    </source>
</evidence>
<feature type="transmembrane region" description="Helical" evidence="5">
    <location>
        <begin position="400"/>
        <end position="416"/>
    </location>
</feature>
<evidence type="ECO:0000256" key="5">
    <source>
        <dbReference type="SAM" id="Phobius"/>
    </source>
</evidence>
<keyword evidence="7" id="KW-0436">Ligase</keyword>
<dbReference type="AlphaFoldDB" id="A0A2P8D9T8"/>
<sequence length="426" mass="48595">MNITHYPSATRGEKAYEWIACICCLGMIAGLFFSRAILSLSMFIMLLNALQPARVRDNWQIWKQNRFALFAALFFGTYLVSGLWSGDKDFWWAATLNKLPFLVLPFAFTSAPLHKEYYRRVVITGIVLMQLGVVTYSLACLALNPDYYLSGYSFSNPLPTTKYNDHIRFSLSLVLSLLMCFFLLFEKQERPLPRWLRYLLSGCCLLFIGYLHILAAKTGLVCLYFLLAAYIIVKLYKRHKLLTFTFIALLALVPVVSYFTVNTFQTKVKYVLYEIEKSKREQRYDYTLSDAGRMITYDIGAKALAAHPLAGTGAGDLMHVMREGYAAYYPEVSADQQYGPINQFMYTALSVGIPLSLILCAMVFAPLFVAVPGRLYLIITTLLLWIAIMVEAMLEVQFGVFTYLFFVLFWLSALANKPIQPKNSRL</sequence>
<dbReference type="GO" id="GO:0016874">
    <property type="term" value="F:ligase activity"/>
    <property type="evidence" value="ECO:0007669"/>
    <property type="project" value="UniProtKB-KW"/>
</dbReference>
<keyword evidence="3 5" id="KW-1133">Transmembrane helix</keyword>
<feature type="transmembrane region" description="Helical" evidence="5">
    <location>
        <begin position="241"/>
        <end position="261"/>
    </location>
</feature>
<evidence type="ECO:0000313" key="7">
    <source>
        <dbReference type="EMBL" id="PSK93990.1"/>
    </source>
</evidence>
<dbReference type="Pfam" id="PF04932">
    <property type="entry name" value="Wzy_C"/>
    <property type="match status" value="1"/>
</dbReference>
<feature type="transmembrane region" description="Helical" evidence="5">
    <location>
        <begin position="375"/>
        <end position="394"/>
    </location>
</feature>
<accession>A0A2P8D9T8</accession>
<proteinExistence type="predicted"/>
<keyword evidence="2 5" id="KW-0812">Transmembrane</keyword>
<feature type="transmembrane region" description="Helical" evidence="5">
    <location>
        <begin position="90"/>
        <end position="109"/>
    </location>
</feature>
<dbReference type="InterPro" id="IPR007016">
    <property type="entry name" value="O-antigen_ligase-rel_domated"/>
</dbReference>
<dbReference type="Proteomes" id="UP000240572">
    <property type="component" value="Unassembled WGS sequence"/>
</dbReference>
<dbReference type="EMBL" id="PYGD01000001">
    <property type="protein sequence ID" value="PSK93990.1"/>
    <property type="molecule type" value="Genomic_DNA"/>
</dbReference>
<comment type="subcellular location">
    <subcellularLocation>
        <location evidence="1">Membrane</location>
        <topology evidence="1">Multi-pass membrane protein</topology>
    </subcellularLocation>
</comment>
<evidence type="ECO:0000256" key="2">
    <source>
        <dbReference type="ARBA" id="ARBA00022692"/>
    </source>
</evidence>
<organism evidence="7 8">
    <name type="scientific">Taibaiella chishuiensis</name>
    <dbReference type="NCBI Taxonomy" id="1434707"/>
    <lineage>
        <taxon>Bacteria</taxon>
        <taxon>Pseudomonadati</taxon>
        <taxon>Bacteroidota</taxon>
        <taxon>Chitinophagia</taxon>
        <taxon>Chitinophagales</taxon>
        <taxon>Chitinophagaceae</taxon>
        <taxon>Taibaiella</taxon>
    </lineage>
</organism>
<feature type="transmembrane region" description="Helical" evidence="5">
    <location>
        <begin position="218"/>
        <end position="236"/>
    </location>
</feature>
<evidence type="ECO:0000256" key="1">
    <source>
        <dbReference type="ARBA" id="ARBA00004141"/>
    </source>
</evidence>
<feature type="transmembrane region" description="Helical" evidence="5">
    <location>
        <begin position="195"/>
        <end position="212"/>
    </location>
</feature>
<feature type="transmembrane region" description="Helical" evidence="5">
    <location>
        <begin position="121"/>
        <end position="144"/>
    </location>
</feature>
<protein>
    <submittedName>
        <fullName evidence="7">O-antigen ligase-like membrane protein</fullName>
    </submittedName>
</protein>
<evidence type="ECO:0000256" key="3">
    <source>
        <dbReference type="ARBA" id="ARBA00022989"/>
    </source>
</evidence>
<comment type="caution">
    <text evidence="7">The sequence shown here is derived from an EMBL/GenBank/DDBJ whole genome shotgun (WGS) entry which is preliminary data.</text>
</comment>
<dbReference type="OrthoDB" id="1492360at2"/>
<reference evidence="7 8" key="1">
    <citation type="submission" date="2018-03" db="EMBL/GenBank/DDBJ databases">
        <title>Genomic Encyclopedia of Type Strains, Phase III (KMG-III): the genomes of soil and plant-associated and newly described type strains.</title>
        <authorList>
            <person name="Whitman W."/>
        </authorList>
    </citation>
    <scope>NUCLEOTIDE SEQUENCE [LARGE SCALE GENOMIC DNA]</scope>
    <source>
        <strain evidence="7 8">CGMCC 1.12700</strain>
    </source>
</reference>
<keyword evidence="8" id="KW-1185">Reference proteome</keyword>
<feature type="transmembrane region" description="Helical" evidence="5">
    <location>
        <begin position="15"/>
        <end position="47"/>
    </location>
</feature>